<dbReference type="InterPro" id="IPR003100">
    <property type="entry name" value="PAZ_dom"/>
</dbReference>
<dbReference type="Pfam" id="PF23278">
    <property type="entry name" value="Piwi_N"/>
    <property type="match status" value="1"/>
</dbReference>
<evidence type="ECO:0000256" key="8">
    <source>
        <dbReference type="SAM" id="MobiDB-lite"/>
    </source>
</evidence>
<dbReference type="FunFam" id="2.170.260.10:FF:000003">
    <property type="entry name" value="Piwi-like RNA-mediated gene silencing 2"/>
    <property type="match status" value="1"/>
</dbReference>
<dbReference type="Pfam" id="PF02170">
    <property type="entry name" value="PAZ"/>
    <property type="match status" value="1"/>
</dbReference>
<evidence type="ECO:0000256" key="2">
    <source>
        <dbReference type="ARBA" id="ARBA00022473"/>
    </source>
</evidence>
<dbReference type="Gene3D" id="3.40.50.2300">
    <property type="match status" value="1"/>
</dbReference>
<keyword evidence="12" id="KW-1185">Reference proteome</keyword>
<comment type="similarity">
    <text evidence="7">Belongs to the argonaute family. Piwi subfamily.</text>
</comment>
<dbReference type="InterPro" id="IPR012337">
    <property type="entry name" value="RNaseH-like_sf"/>
</dbReference>
<accession>A0A8J2RL50</accession>
<comment type="subcellular location">
    <subcellularLocation>
        <location evidence="1">Cytoplasm</location>
    </subcellularLocation>
</comment>
<evidence type="ECO:0000256" key="4">
    <source>
        <dbReference type="ARBA" id="ARBA00022782"/>
    </source>
</evidence>
<feature type="compositionally biased region" description="Basic and acidic residues" evidence="8">
    <location>
        <begin position="50"/>
        <end position="64"/>
    </location>
</feature>
<keyword evidence="4" id="KW-0221">Differentiation</keyword>
<dbReference type="GO" id="GO:0030154">
    <property type="term" value="P:cell differentiation"/>
    <property type="evidence" value="ECO:0007669"/>
    <property type="project" value="UniProtKB-KW"/>
</dbReference>
<keyword evidence="3" id="KW-0963">Cytoplasm</keyword>
<evidence type="ECO:0000256" key="3">
    <source>
        <dbReference type="ARBA" id="ARBA00022490"/>
    </source>
</evidence>
<sequence>MSDQDARGRSRGRSRSLRGESDPDDSVRRPREHGTAPYTTQPPHHAGRAGSRERVLDEAEDRPSSRSGSGGRAVVKREAPQEQSSASHGRASFHGGAALHPSTSRPLAGASVGAGAVVGGRGASRFREQREAMIVTRPSADFNKSGRSGHEITVTSNYFELLKRPDMHLLQYRVDFVPDVDHIGARKALIRVHEAILGKYLFDGTLLYNITRLPQPLELFSKRISDNSDVAINFRLVGEIHKEDATYTSVMNIILRRCLGMLNLTLWKRDYYDPASATEIPVSLLRDFKQHFLNIWPGYVTTIRHHEEGFLLGVEIIHRVLRRDSALDVMQKIRRDGGDFQAICSAELVGKVVMTHYNKRTYRIDDIDFTKNTNSTFHLRKEDRDISYLEYYKNRYNIDVRQPSQPLLVSRPTRRDANRGDDQPIYLIPELCGMTGLTDDQKKNFNLMKDVGNVTRVMPDKRVESLMKFRKRLADNPEVRSILIQKELRSWGLDFAGDIVRVNCRVIPPQTIQQGGSKMCVSAELHNWALFTPSAMTQEIRPFIQMVQNVGRAQGFEIPEPVVVQMQMDRTSNYVDAIRSECSKREFSLIFCVLRNARADTYSSIKKLTCAEFGIPSQCLGIFRIRIFPKKRFQRFEQVITGRNLKGQTGKLMSIATKVMIQIACKLGAEPWRISVPTHKWMVIGYDTYHDARQRKAVGAFVASINPSFTRYYSSVKIHENNEEISPSFKDHLFGALKAYFIVNDKTLPASIIVYRDGVGAGDIPRLKETEIAALKEACREAGVRTHMVDYDPPIAFIVVSKRINTRFFQMSGRSPSNPPCGTVVDSKVTLQERFDFFLVSQKVTQGTVSPTSYNIIEDQTGISPDIHQRLAYILTHLYYNWPGTLRIPAPIQYAHKLAYLVGESIMQQPHDNLSKLPYYL</sequence>
<reference evidence="11" key="1">
    <citation type="submission" date="2021-11" db="EMBL/GenBank/DDBJ databases">
        <authorList>
            <person name="Schell T."/>
        </authorList>
    </citation>
    <scope>NUCLEOTIDE SEQUENCE</scope>
    <source>
        <strain evidence="11">M5</strain>
    </source>
</reference>
<dbReference type="PANTHER" id="PTHR22891">
    <property type="entry name" value="EUKARYOTIC TRANSLATION INITIATION FACTOR 2C"/>
    <property type="match status" value="1"/>
</dbReference>
<dbReference type="OrthoDB" id="445936at2759"/>
<evidence type="ECO:0000259" key="9">
    <source>
        <dbReference type="PROSITE" id="PS50821"/>
    </source>
</evidence>
<evidence type="ECO:0000259" key="10">
    <source>
        <dbReference type="PROSITE" id="PS50822"/>
    </source>
</evidence>
<organism evidence="11 12">
    <name type="scientific">Daphnia galeata</name>
    <dbReference type="NCBI Taxonomy" id="27404"/>
    <lineage>
        <taxon>Eukaryota</taxon>
        <taxon>Metazoa</taxon>
        <taxon>Ecdysozoa</taxon>
        <taxon>Arthropoda</taxon>
        <taxon>Crustacea</taxon>
        <taxon>Branchiopoda</taxon>
        <taxon>Diplostraca</taxon>
        <taxon>Cladocera</taxon>
        <taxon>Anomopoda</taxon>
        <taxon>Daphniidae</taxon>
        <taxon>Daphnia</taxon>
    </lineage>
</organism>
<dbReference type="Gene3D" id="3.30.420.10">
    <property type="entry name" value="Ribonuclease H-like superfamily/Ribonuclease H"/>
    <property type="match status" value="1"/>
</dbReference>
<dbReference type="GO" id="GO:0003723">
    <property type="term" value="F:RNA binding"/>
    <property type="evidence" value="ECO:0007669"/>
    <property type="project" value="UniProtKB-KW"/>
</dbReference>
<feature type="compositionally biased region" description="Basic and acidic residues" evidence="8">
    <location>
        <begin position="17"/>
        <end position="34"/>
    </location>
</feature>
<feature type="region of interest" description="Disordered" evidence="8">
    <location>
        <begin position="1"/>
        <end position="107"/>
    </location>
</feature>
<evidence type="ECO:0000256" key="7">
    <source>
        <dbReference type="ARBA" id="ARBA00038291"/>
    </source>
</evidence>
<dbReference type="CDD" id="cd04658">
    <property type="entry name" value="Piwi_piwi-like_Euk"/>
    <property type="match status" value="1"/>
</dbReference>
<evidence type="ECO:0000256" key="1">
    <source>
        <dbReference type="ARBA" id="ARBA00004496"/>
    </source>
</evidence>
<keyword evidence="5" id="KW-0694">RNA-binding</keyword>
<dbReference type="SUPFAM" id="SSF101690">
    <property type="entry name" value="PAZ domain"/>
    <property type="match status" value="1"/>
</dbReference>
<name>A0A8J2RL50_9CRUS</name>
<dbReference type="SMART" id="SM00950">
    <property type="entry name" value="Piwi"/>
    <property type="match status" value="1"/>
</dbReference>
<dbReference type="AlphaFoldDB" id="A0A8J2RL50"/>
<protein>
    <submittedName>
        <fullName evidence="11">Uncharacterized protein</fullName>
    </submittedName>
</protein>
<dbReference type="EMBL" id="CAKKLH010000146">
    <property type="protein sequence ID" value="CAH0104578.1"/>
    <property type="molecule type" value="Genomic_DNA"/>
</dbReference>
<dbReference type="Proteomes" id="UP000789390">
    <property type="component" value="Unassembled WGS sequence"/>
</dbReference>
<dbReference type="PROSITE" id="PS50822">
    <property type="entry name" value="PIWI"/>
    <property type="match status" value="1"/>
</dbReference>
<dbReference type="InterPro" id="IPR036397">
    <property type="entry name" value="RNaseH_sf"/>
</dbReference>
<feature type="domain" description="PAZ" evidence="9">
    <location>
        <begin position="325"/>
        <end position="436"/>
    </location>
</feature>
<evidence type="ECO:0000313" key="12">
    <source>
        <dbReference type="Proteomes" id="UP000789390"/>
    </source>
</evidence>
<dbReference type="GO" id="GO:0140965">
    <property type="term" value="P:secondary piRNA processing"/>
    <property type="evidence" value="ECO:0007669"/>
    <property type="project" value="UniProtKB-ARBA"/>
</dbReference>
<feature type="domain" description="Piwi" evidence="10">
    <location>
        <begin position="589"/>
        <end position="907"/>
    </location>
</feature>
<keyword evidence="6" id="KW-0943">RNA-mediated gene silencing</keyword>
<comment type="caution">
    <text evidence="11">The sequence shown here is derived from an EMBL/GenBank/DDBJ whole genome shotgun (WGS) entry which is preliminary data.</text>
</comment>
<dbReference type="SMART" id="SM00949">
    <property type="entry name" value="PAZ"/>
    <property type="match status" value="1"/>
</dbReference>
<evidence type="ECO:0000256" key="6">
    <source>
        <dbReference type="ARBA" id="ARBA00023158"/>
    </source>
</evidence>
<dbReference type="SUPFAM" id="SSF53098">
    <property type="entry name" value="Ribonuclease H-like"/>
    <property type="match status" value="1"/>
</dbReference>
<dbReference type="CDD" id="cd02845">
    <property type="entry name" value="PAZ_piwi_like"/>
    <property type="match status" value="1"/>
</dbReference>
<dbReference type="FunFam" id="3.30.420.10:FF:000014">
    <property type="entry name" value="Piwi-like RNA-mediated gene silencing 1"/>
    <property type="match status" value="1"/>
</dbReference>
<evidence type="ECO:0000256" key="5">
    <source>
        <dbReference type="ARBA" id="ARBA00022884"/>
    </source>
</evidence>
<dbReference type="GO" id="GO:0005737">
    <property type="term" value="C:cytoplasm"/>
    <property type="evidence" value="ECO:0007669"/>
    <property type="project" value="UniProtKB-SubCell"/>
</dbReference>
<proteinExistence type="inferred from homology"/>
<gene>
    <name evidence="11" type="ORF">DGAL_LOCUS7485</name>
</gene>
<keyword evidence="2" id="KW-0217">Developmental protein</keyword>
<dbReference type="InterPro" id="IPR003165">
    <property type="entry name" value="Piwi"/>
</dbReference>
<dbReference type="InterPro" id="IPR036085">
    <property type="entry name" value="PAZ_dom_sf"/>
</dbReference>
<dbReference type="Gene3D" id="2.170.260.10">
    <property type="entry name" value="paz domain"/>
    <property type="match status" value="1"/>
</dbReference>
<dbReference type="PROSITE" id="PS50821">
    <property type="entry name" value="PAZ"/>
    <property type="match status" value="1"/>
</dbReference>
<dbReference type="Pfam" id="PF02171">
    <property type="entry name" value="Piwi"/>
    <property type="match status" value="1"/>
</dbReference>
<evidence type="ECO:0000313" key="11">
    <source>
        <dbReference type="EMBL" id="CAH0104578.1"/>
    </source>
</evidence>